<feature type="transmembrane region" description="Helical" evidence="8">
    <location>
        <begin position="135"/>
        <end position="156"/>
    </location>
</feature>
<dbReference type="EMBL" id="BDGG01000003">
    <property type="protein sequence ID" value="GAU96646.1"/>
    <property type="molecule type" value="Genomic_DNA"/>
</dbReference>
<dbReference type="Proteomes" id="UP000186922">
    <property type="component" value="Unassembled WGS sequence"/>
</dbReference>
<evidence type="ECO:0000256" key="6">
    <source>
        <dbReference type="ARBA" id="ARBA00023136"/>
    </source>
</evidence>
<feature type="transmembrane region" description="Helical" evidence="8">
    <location>
        <begin position="168"/>
        <end position="186"/>
    </location>
</feature>
<feature type="domain" description="Ammonium transporter AmtB-like" evidence="9">
    <location>
        <begin position="49"/>
        <end position="190"/>
    </location>
</feature>
<protein>
    <recommendedName>
        <fullName evidence="9">Ammonium transporter AmtB-like domain-containing protein</fullName>
    </recommendedName>
</protein>
<evidence type="ECO:0000313" key="10">
    <source>
        <dbReference type="EMBL" id="GAU96646.1"/>
    </source>
</evidence>
<reference evidence="10 11" key="1">
    <citation type="journal article" date="2016" name="Nat. Commun.">
        <title>Extremotolerant tardigrade genome and improved radiotolerance of human cultured cells by tardigrade-unique protein.</title>
        <authorList>
            <person name="Hashimoto T."/>
            <person name="Horikawa D.D."/>
            <person name="Saito Y."/>
            <person name="Kuwahara H."/>
            <person name="Kozuka-Hata H."/>
            <person name="Shin-I T."/>
            <person name="Minakuchi Y."/>
            <person name="Ohishi K."/>
            <person name="Motoyama A."/>
            <person name="Aizu T."/>
            <person name="Enomoto A."/>
            <person name="Kondo K."/>
            <person name="Tanaka S."/>
            <person name="Hara Y."/>
            <person name="Koshikawa S."/>
            <person name="Sagara H."/>
            <person name="Miura T."/>
            <person name="Yokobori S."/>
            <person name="Miyagawa K."/>
            <person name="Suzuki Y."/>
            <person name="Kubo T."/>
            <person name="Oyama M."/>
            <person name="Kohara Y."/>
            <person name="Fujiyama A."/>
            <person name="Arakawa K."/>
            <person name="Katayama T."/>
            <person name="Toyoda A."/>
            <person name="Kunieda T."/>
        </authorList>
    </citation>
    <scope>NUCLEOTIDE SEQUENCE [LARGE SCALE GENOMIC DNA]</scope>
    <source>
        <strain evidence="10 11">YOKOZUNA-1</strain>
    </source>
</reference>
<evidence type="ECO:0000313" key="11">
    <source>
        <dbReference type="Proteomes" id="UP000186922"/>
    </source>
</evidence>
<dbReference type="OrthoDB" id="534912at2759"/>
<keyword evidence="4 8" id="KW-0812">Transmembrane</keyword>
<evidence type="ECO:0000256" key="8">
    <source>
        <dbReference type="SAM" id="Phobius"/>
    </source>
</evidence>
<dbReference type="Pfam" id="PF00909">
    <property type="entry name" value="Ammonium_transp"/>
    <property type="match status" value="1"/>
</dbReference>
<dbReference type="GO" id="GO:0008519">
    <property type="term" value="F:ammonium channel activity"/>
    <property type="evidence" value="ECO:0007669"/>
    <property type="project" value="InterPro"/>
</dbReference>
<evidence type="ECO:0000256" key="5">
    <source>
        <dbReference type="ARBA" id="ARBA00022989"/>
    </source>
</evidence>
<feature type="transmembrane region" description="Helical" evidence="8">
    <location>
        <begin position="48"/>
        <end position="68"/>
    </location>
</feature>
<dbReference type="InterPro" id="IPR001905">
    <property type="entry name" value="Ammonium_transpt"/>
</dbReference>
<proteinExistence type="inferred from homology"/>
<dbReference type="PANTHER" id="PTHR43029:SF10">
    <property type="entry name" value="AMMONIUM TRANSPORTER MEP2"/>
    <property type="match status" value="1"/>
</dbReference>
<comment type="subcellular location">
    <subcellularLocation>
        <location evidence="1">Membrane</location>
        <topology evidence="1">Multi-pass membrane protein</topology>
    </subcellularLocation>
</comment>
<evidence type="ECO:0000259" key="9">
    <source>
        <dbReference type="Pfam" id="PF00909"/>
    </source>
</evidence>
<name>A0A1D1V4G0_RAMVA</name>
<evidence type="ECO:0000256" key="4">
    <source>
        <dbReference type="ARBA" id="ARBA00022692"/>
    </source>
</evidence>
<dbReference type="PANTHER" id="PTHR43029">
    <property type="entry name" value="AMMONIUM TRANSPORTER MEP2"/>
    <property type="match status" value="1"/>
</dbReference>
<dbReference type="AlphaFoldDB" id="A0A1D1V4G0"/>
<comment type="caution">
    <text evidence="10">The sequence shown here is derived from an EMBL/GenBank/DDBJ whole genome shotgun (WGS) entry which is preliminary data.</text>
</comment>
<dbReference type="Gene3D" id="1.10.3430.10">
    <property type="entry name" value="Ammonium transporter AmtB like domains"/>
    <property type="match status" value="1"/>
</dbReference>
<evidence type="ECO:0000256" key="1">
    <source>
        <dbReference type="ARBA" id="ARBA00004141"/>
    </source>
</evidence>
<evidence type="ECO:0000256" key="3">
    <source>
        <dbReference type="ARBA" id="ARBA00022448"/>
    </source>
</evidence>
<dbReference type="SUPFAM" id="SSF111352">
    <property type="entry name" value="Ammonium transporter"/>
    <property type="match status" value="1"/>
</dbReference>
<keyword evidence="3" id="KW-0813">Transport</keyword>
<feature type="transmembrane region" description="Helical" evidence="8">
    <location>
        <begin position="80"/>
        <end position="106"/>
    </location>
</feature>
<evidence type="ECO:0000256" key="7">
    <source>
        <dbReference type="ARBA" id="ARBA00023177"/>
    </source>
</evidence>
<gene>
    <name evidence="10" type="primary">RvY_08064-1</name>
    <name evidence="10" type="synonym">RvY_08064.1</name>
    <name evidence="10" type="ORF">RvY_08064</name>
</gene>
<dbReference type="InterPro" id="IPR029020">
    <property type="entry name" value="Ammonium/urea_transptr"/>
</dbReference>
<evidence type="ECO:0000256" key="2">
    <source>
        <dbReference type="ARBA" id="ARBA00005887"/>
    </source>
</evidence>
<keyword evidence="5 8" id="KW-1133">Transmembrane helix</keyword>
<keyword evidence="11" id="KW-1185">Reference proteome</keyword>
<accession>A0A1D1V4G0</accession>
<dbReference type="GO" id="GO:0005886">
    <property type="term" value="C:plasma membrane"/>
    <property type="evidence" value="ECO:0007669"/>
    <property type="project" value="TreeGrafter"/>
</dbReference>
<dbReference type="InterPro" id="IPR024041">
    <property type="entry name" value="NH4_transpt_AmtB-like_dom"/>
</dbReference>
<keyword evidence="6 8" id="KW-0472">Membrane</keyword>
<dbReference type="STRING" id="947166.A0A1D1V4G0"/>
<organism evidence="10 11">
    <name type="scientific">Ramazzottius varieornatus</name>
    <name type="common">Water bear</name>
    <name type="synonym">Tardigrade</name>
    <dbReference type="NCBI Taxonomy" id="947166"/>
    <lineage>
        <taxon>Eukaryota</taxon>
        <taxon>Metazoa</taxon>
        <taxon>Ecdysozoa</taxon>
        <taxon>Tardigrada</taxon>
        <taxon>Eutardigrada</taxon>
        <taxon>Parachela</taxon>
        <taxon>Hypsibioidea</taxon>
        <taxon>Ramazzottiidae</taxon>
        <taxon>Ramazzottius</taxon>
    </lineage>
</organism>
<comment type="similarity">
    <text evidence="2">Belongs to the ammonia transporter channel (TC 1.A.11.2) family.</text>
</comment>
<sequence>MLDLGKIVNLTANGTLEDLEETTTQLPYIPVGLEVTHLPVDNGSASTGFMILAGCMVWFMVPGLALFYSGLSRHTNALSLMMLCMQGMAVVIVQYFLFGFSLAWGLKGRTFVGDFYSGAYNNLYTHSFPNTSPQIPAISFAFFQMMAANIAAALIFGSVPERARFAPAMVFVFCWTTFVYDFTSFWEWADYG</sequence>
<keyword evidence="7" id="KW-0924">Ammonia transport</keyword>